<gene>
    <name evidence="2" type="ORF">DAPPUDRAFT_258092</name>
</gene>
<name>E9HES4_DAPPU</name>
<sequence>MKLLTIQGTTQIIAKQLAYQIEASDPEPEEEEEEEGAKFYPNQQILSPTPSELVAPPLPISFADIDLFHLTARQQASSGRHSPEPTPMVTPPPMVATTPSLHNTTFTLSNGSPQSSDASGDGRLDGAENAPSSQMSERVYSLPIPVSPQPNPPLSSPPPCLAQQYEPSSARRERRFRWRAPHSPPISSHCTISSDLLSLLVVISLQLTPPG</sequence>
<dbReference type="EMBL" id="GL732631">
    <property type="protein sequence ID" value="EFX69721.1"/>
    <property type="molecule type" value="Genomic_DNA"/>
</dbReference>
<feature type="compositionally biased region" description="Polar residues" evidence="1">
    <location>
        <begin position="100"/>
        <end position="118"/>
    </location>
</feature>
<dbReference type="AlphaFoldDB" id="E9HES4"/>
<organism evidence="2 3">
    <name type="scientific">Daphnia pulex</name>
    <name type="common">Water flea</name>
    <dbReference type="NCBI Taxonomy" id="6669"/>
    <lineage>
        <taxon>Eukaryota</taxon>
        <taxon>Metazoa</taxon>
        <taxon>Ecdysozoa</taxon>
        <taxon>Arthropoda</taxon>
        <taxon>Crustacea</taxon>
        <taxon>Branchiopoda</taxon>
        <taxon>Diplostraca</taxon>
        <taxon>Cladocera</taxon>
        <taxon>Anomopoda</taxon>
        <taxon>Daphniidae</taxon>
        <taxon>Daphnia</taxon>
    </lineage>
</organism>
<feature type="region of interest" description="Disordered" evidence="1">
    <location>
        <begin position="22"/>
        <end position="52"/>
    </location>
</feature>
<dbReference type="KEGG" id="dpx:DAPPUDRAFT_258092"/>
<keyword evidence="3" id="KW-1185">Reference proteome</keyword>
<evidence type="ECO:0000313" key="2">
    <source>
        <dbReference type="EMBL" id="EFX69721.1"/>
    </source>
</evidence>
<feature type="compositionally biased region" description="Pro residues" evidence="1">
    <location>
        <begin position="145"/>
        <end position="160"/>
    </location>
</feature>
<feature type="compositionally biased region" description="Pro residues" evidence="1">
    <location>
        <begin position="84"/>
        <end position="94"/>
    </location>
</feature>
<feature type="compositionally biased region" description="Polar residues" evidence="1">
    <location>
        <begin position="41"/>
        <end position="50"/>
    </location>
</feature>
<dbReference type="Proteomes" id="UP000000305">
    <property type="component" value="Unassembled WGS sequence"/>
</dbReference>
<dbReference type="HOGENOM" id="CLU_1305967_0_0_1"/>
<accession>E9HES4</accession>
<feature type="region of interest" description="Disordered" evidence="1">
    <location>
        <begin position="74"/>
        <end position="181"/>
    </location>
</feature>
<dbReference type="InParanoid" id="E9HES4"/>
<reference evidence="2 3" key="1">
    <citation type="journal article" date="2011" name="Science">
        <title>The ecoresponsive genome of Daphnia pulex.</title>
        <authorList>
            <person name="Colbourne J.K."/>
            <person name="Pfrender M.E."/>
            <person name="Gilbert D."/>
            <person name="Thomas W.K."/>
            <person name="Tucker A."/>
            <person name="Oakley T.H."/>
            <person name="Tokishita S."/>
            <person name="Aerts A."/>
            <person name="Arnold G.J."/>
            <person name="Basu M.K."/>
            <person name="Bauer D.J."/>
            <person name="Caceres C.E."/>
            <person name="Carmel L."/>
            <person name="Casola C."/>
            <person name="Choi J.H."/>
            <person name="Detter J.C."/>
            <person name="Dong Q."/>
            <person name="Dusheyko S."/>
            <person name="Eads B.D."/>
            <person name="Frohlich T."/>
            <person name="Geiler-Samerotte K.A."/>
            <person name="Gerlach D."/>
            <person name="Hatcher P."/>
            <person name="Jogdeo S."/>
            <person name="Krijgsveld J."/>
            <person name="Kriventseva E.V."/>
            <person name="Kultz D."/>
            <person name="Laforsch C."/>
            <person name="Lindquist E."/>
            <person name="Lopez J."/>
            <person name="Manak J.R."/>
            <person name="Muller J."/>
            <person name="Pangilinan J."/>
            <person name="Patwardhan R.P."/>
            <person name="Pitluck S."/>
            <person name="Pritham E.J."/>
            <person name="Rechtsteiner A."/>
            <person name="Rho M."/>
            <person name="Rogozin I.B."/>
            <person name="Sakarya O."/>
            <person name="Salamov A."/>
            <person name="Schaack S."/>
            <person name="Shapiro H."/>
            <person name="Shiga Y."/>
            <person name="Skalitzky C."/>
            <person name="Smith Z."/>
            <person name="Souvorov A."/>
            <person name="Sung W."/>
            <person name="Tang Z."/>
            <person name="Tsuchiya D."/>
            <person name="Tu H."/>
            <person name="Vos H."/>
            <person name="Wang M."/>
            <person name="Wolf Y.I."/>
            <person name="Yamagata H."/>
            <person name="Yamada T."/>
            <person name="Ye Y."/>
            <person name="Shaw J.R."/>
            <person name="Andrews J."/>
            <person name="Crease T.J."/>
            <person name="Tang H."/>
            <person name="Lucas S.M."/>
            <person name="Robertson H.M."/>
            <person name="Bork P."/>
            <person name="Koonin E.V."/>
            <person name="Zdobnov E.M."/>
            <person name="Grigoriev I.V."/>
            <person name="Lynch M."/>
            <person name="Boore J.L."/>
        </authorList>
    </citation>
    <scope>NUCLEOTIDE SEQUENCE [LARGE SCALE GENOMIC DNA]</scope>
</reference>
<evidence type="ECO:0000313" key="3">
    <source>
        <dbReference type="Proteomes" id="UP000000305"/>
    </source>
</evidence>
<proteinExistence type="predicted"/>
<feature type="compositionally biased region" description="Acidic residues" evidence="1">
    <location>
        <begin position="24"/>
        <end position="35"/>
    </location>
</feature>
<protein>
    <submittedName>
        <fullName evidence="2">Uncharacterized protein</fullName>
    </submittedName>
</protein>
<evidence type="ECO:0000256" key="1">
    <source>
        <dbReference type="SAM" id="MobiDB-lite"/>
    </source>
</evidence>